<feature type="domain" description="O-methyltransferase C-terminal" evidence="4">
    <location>
        <begin position="230"/>
        <end position="350"/>
    </location>
</feature>
<dbReference type="VEuPathDB" id="FungiDB:FOC1_g10009996"/>
<dbReference type="InterPro" id="IPR036388">
    <property type="entry name" value="WH-like_DNA-bd_sf"/>
</dbReference>
<keyword evidence="3" id="KW-0949">S-adenosyl-L-methionine</keyword>
<dbReference type="Proteomes" id="UP000285084">
    <property type="component" value="Unassembled WGS sequence"/>
</dbReference>
<evidence type="ECO:0000259" key="4">
    <source>
        <dbReference type="Pfam" id="PF00891"/>
    </source>
</evidence>
<dbReference type="EMBL" id="MRCX01000006">
    <property type="protein sequence ID" value="RKK85854.1"/>
    <property type="molecule type" value="Genomic_DNA"/>
</dbReference>
<dbReference type="PROSITE" id="PS51683">
    <property type="entry name" value="SAM_OMT_II"/>
    <property type="match status" value="1"/>
</dbReference>
<dbReference type="AlphaFoldDB" id="A0A420NZX7"/>
<proteinExistence type="predicted"/>
<keyword evidence="1" id="KW-0489">Methyltransferase</keyword>
<dbReference type="Pfam" id="PF00891">
    <property type="entry name" value="Methyltransf_2"/>
    <property type="match status" value="1"/>
</dbReference>
<dbReference type="VEuPathDB" id="FungiDB:FOXG_20330"/>
<evidence type="ECO:0000256" key="2">
    <source>
        <dbReference type="ARBA" id="ARBA00022679"/>
    </source>
</evidence>
<dbReference type="GO" id="GO:0032259">
    <property type="term" value="P:methylation"/>
    <property type="evidence" value="ECO:0007669"/>
    <property type="project" value="UniProtKB-KW"/>
</dbReference>
<name>A0A420NZX7_FUSOX</name>
<dbReference type="VEuPathDB" id="FungiDB:FOZG_10076"/>
<dbReference type="GO" id="GO:0008171">
    <property type="term" value="F:O-methyltransferase activity"/>
    <property type="evidence" value="ECO:0007669"/>
    <property type="project" value="InterPro"/>
</dbReference>
<dbReference type="SUPFAM" id="SSF46785">
    <property type="entry name" value="Winged helix' DNA-binding domain"/>
    <property type="match status" value="1"/>
</dbReference>
<dbReference type="Gene3D" id="3.40.50.150">
    <property type="entry name" value="Vaccinia Virus protein VP39"/>
    <property type="match status" value="1"/>
</dbReference>
<dbReference type="PANTHER" id="PTHR43712">
    <property type="entry name" value="PUTATIVE (AFU_ORTHOLOGUE AFUA_4G14580)-RELATED"/>
    <property type="match status" value="1"/>
</dbReference>
<dbReference type="VEuPathDB" id="FungiDB:FOIG_08915"/>
<evidence type="ECO:0000256" key="3">
    <source>
        <dbReference type="ARBA" id="ARBA00022691"/>
    </source>
</evidence>
<dbReference type="SUPFAM" id="SSF53335">
    <property type="entry name" value="S-adenosyl-L-methionine-dependent methyltransferases"/>
    <property type="match status" value="1"/>
</dbReference>
<dbReference type="VEuPathDB" id="FungiDB:FOC4_g10009094"/>
<gene>
    <name evidence="6" type="ORF">BFJ69_g1462</name>
</gene>
<keyword evidence="2" id="KW-0808">Transferase</keyword>
<evidence type="ECO:0000256" key="1">
    <source>
        <dbReference type="ARBA" id="ARBA00022603"/>
    </source>
</evidence>
<dbReference type="Pfam" id="PF08100">
    <property type="entry name" value="Dimerisation"/>
    <property type="match status" value="1"/>
</dbReference>
<dbReference type="VEuPathDB" id="FungiDB:HZS61_002841"/>
<accession>A0A420NZX7</accession>
<dbReference type="InterPro" id="IPR012967">
    <property type="entry name" value="COMT_dimerisation"/>
</dbReference>
<sequence>MEMAPSDIIKRMQDAAVSYDKQELGVRETLLDLNRQLLAELETPTDFIQRIWFATASLGGCLEVAANRKIFQLLQGAENGLTTQALSEKTGIAGPLLERFMRHFVAHKVVRFSKSTGWHATALSNTLAQENYQHSISFCQQAAAKSFCNFPDHFKQANYQHPGLTDGPYQYAHNSSLPFFDWLQQIPLLSTYLDLSCLCIELETQTGGLSTLLKNVYPLALTRISVIIKPPGRLILQDLPEVLADVTDKSVFETQKHDFFTPQQVQHARAYFLHSILHDWSVEHGVQILKNLKPALKPGYSKVLINETVLSEENPSVPATSMDMMMLGHIGEACERTEETFRAIVAEAGLEVVDVYSNAASPESVIEVMLPCSDSALEESKL</sequence>
<protein>
    <submittedName>
        <fullName evidence="6">Uncharacterized protein</fullName>
    </submittedName>
</protein>
<evidence type="ECO:0000313" key="7">
    <source>
        <dbReference type="Proteomes" id="UP000285084"/>
    </source>
</evidence>
<dbReference type="VEuPathDB" id="FungiDB:FOMG_07369"/>
<reference evidence="6 7" key="1">
    <citation type="journal article" date="2018" name="Sci. Rep.">
        <title>Characterisation of pathogen-specific regions and novel effector candidates in Fusarium oxysporum f. sp. cepae.</title>
        <authorList>
            <person name="Armitage A.D."/>
            <person name="Taylor A."/>
            <person name="Sobczyk M.K."/>
            <person name="Baxter L."/>
            <person name="Greenfield B.P."/>
            <person name="Bates H.J."/>
            <person name="Wilson F."/>
            <person name="Jackson A.C."/>
            <person name="Ott S."/>
            <person name="Harrison R.J."/>
            <person name="Clarkson J.P."/>
        </authorList>
    </citation>
    <scope>NUCLEOTIDE SEQUENCE [LARGE SCALE GENOMIC DNA]</scope>
    <source>
        <strain evidence="6 7">Fo_A13</strain>
    </source>
</reference>
<comment type="caution">
    <text evidence="6">The sequence shown here is derived from an EMBL/GenBank/DDBJ whole genome shotgun (WGS) entry which is preliminary data.</text>
</comment>
<dbReference type="InterPro" id="IPR001077">
    <property type="entry name" value="COMT_C"/>
</dbReference>
<feature type="domain" description="O-methyltransferase dimerisation" evidence="5">
    <location>
        <begin position="61"/>
        <end position="129"/>
    </location>
</feature>
<dbReference type="PANTHER" id="PTHR43712:SF2">
    <property type="entry name" value="O-METHYLTRANSFERASE CICE"/>
    <property type="match status" value="1"/>
</dbReference>
<evidence type="ECO:0000259" key="5">
    <source>
        <dbReference type="Pfam" id="PF08100"/>
    </source>
</evidence>
<dbReference type="InterPro" id="IPR036390">
    <property type="entry name" value="WH_DNA-bd_sf"/>
</dbReference>
<evidence type="ECO:0000313" key="6">
    <source>
        <dbReference type="EMBL" id="RKK85854.1"/>
    </source>
</evidence>
<dbReference type="InterPro" id="IPR029063">
    <property type="entry name" value="SAM-dependent_MTases_sf"/>
</dbReference>
<dbReference type="Gene3D" id="1.10.10.10">
    <property type="entry name" value="Winged helix-like DNA-binding domain superfamily/Winged helix DNA-binding domain"/>
    <property type="match status" value="1"/>
</dbReference>
<dbReference type="VEuPathDB" id="FungiDB:FOC4_g10009093"/>
<organism evidence="6 7">
    <name type="scientific">Fusarium oxysporum</name>
    <name type="common">Fusarium vascular wilt</name>
    <dbReference type="NCBI Taxonomy" id="5507"/>
    <lineage>
        <taxon>Eukaryota</taxon>
        <taxon>Fungi</taxon>
        <taxon>Dikarya</taxon>
        <taxon>Ascomycota</taxon>
        <taxon>Pezizomycotina</taxon>
        <taxon>Sordariomycetes</taxon>
        <taxon>Hypocreomycetidae</taxon>
        <taxon>Hypocreales</taxon>
        <taxon>Nectriaceae</taxon>
        <taxon>Fusarium</taxon>
        <taxon>Fusarium oxysporum species complex</taxon>
    </lineage>
</organism>
<dbReference type="InterPro" id="IPR016461">
    <property type="entry name" value="COMT-like"/>
</dbReference>
<dbReference type="VEuPathDB" id="FungiDB:FOC1_g10009995"/>